<dbReference type="InterPro" id="IPR029021">
    <property type="entry name" value="Prot-tyrosine_phosphatase-like"/>
</dbReference>
<dbReference type="InterPro" id="IPR033421">
    <property type="entry name" value="Rit1_DUSP-like"/>
</dbReference>
<gene>
    <name evidence="2" type="ORF">V6N11_069938</name>
</gene>
<comment type="caution">
    <text evidence="2">The sequence shown here is derived from an EMBL/GenBank/DDBJ whole genome shotgun (WGS) entry which is preliminary data.</text>
</comment>
<dbReference type="PANTHER" id="PTHR31811">
    <property type="entry name" value="TRNA A64-2'-O-RIBOSYLPHOSPHATE TRANSFERASE"/>
    <property type="match status" value="1"/>
</dbReference>
<sequence length="93" mass="10463">MAISVPHQDAEAYLHLPIVNSKMDRFSLLNNLSSATTFAKSNLTKGRTLLICCRDGEDISVCVCLAILISLFDDEDWLYSFSIKCLSPYVRFL</sequence>
<organism evidence="2 3">
    <name type="scientific">Hibiscus sabdariffa</name>
    <name type="common">roselle</name>
    <dbReference type="NCBI Taxonomy" id="183260"/>
    <lineage>
        <taxon>Eukaryota</taxon>
        <taxon>Viridiplantae</taxon>
        <taxon>Streptophyta</taxon>
        <taxon>Embryophyta</taxon>
        <taxon>Tracheophyta</taxon>
        <taxon>Spermatophyta</taxon>
        <taxon>Magnoliopsida</taxon>
        <taxon>eudicotyledons</taxon>
        <taxon>Gunneridae</taxon>
        <taxon>Pentapetalae</taxon>
        <taxon>rosids</taxon>
        <taxon>malvids</taxon>
        <taxon>Malvales</taxon>
        <taxon>Malvaceae</taxon>
        <taxon>Malvoideae</taxon>
        <taxon>Hibiscus</taxon>
    </lineage>
</organism>
<evidence type="ECO:0000259" key="1">
    <source>
        <dbReference type="Pfam" id="PF04179"/>
    </source>
</evidence>
<protein>
    <recommendedName>
        <fullName evidence="1">Rit1 DUSP-like domain-containing protein</fullName>
    </recommendedName>
</protein>
<feature type="domain" description="Rit1 DUSP-like" evidence="1">
    <location>
        <begin position="13"/>
        <end position="75"/>
    </location>
</feature>
<name>A0ABR1ZA34_9ROSI</name>
<dbReference type="EMBL" id="JBBPBN010002036">
    <property type="protein sequence ID" value="KAK8476855.1"/>
    <property type="molecule type" value="Genomic_DNA"/>
</dbReference>
<evidence type="ECO:0000313" key="3">
    <source>
        <dbReference type="Proteomes" id="UP001396334"/>
    </source>
</evidence>
<dbReference type="Pfam" id="PF04179">
    <property type="entry name" value="Init_tRNA_PT"/>
    <property type="match status" value="1"/>
</dbReference>
<reference evidence="2 3" key="1">
    <citation type="journal article" date="2024" name="G3 (Bethesda)">
        <title>Genome assembly of Hibiscus sabdariffa L. provides insights into metabolisms of medicinal natural products.</title>
        <authorList>
            <person name="Kim T."/>
        </authorList>
    </citation>
    <scope>NUCLEOTIDE SEQUENCE [LARGE SCALE GENOMIC DNA]</scope>
    <source>
        <strain evidence="2">TK-2024</strain>
        <tissue evidence="2">Old leaves</tissue>
    </source>
</reference>
<dbReference type="Gene3D" id="3.90.190.10">
    <property type="entry name" value="Protein tyrosine phosphatase superfamily"/>
    <property type="match status" value="1"/>
</dbReference>
<dbReference type="PANTHER" id="PTHR31811:SF0">
    <property type="entry name" value="TRNA A64-2'-O-RIBOSYLPHOSPHATE TRANSFERASE"/>
    <property type="match status" value="1"/>
</dbReference>
<evidence type="ECO:0000313" key="2">
    <source>
        <dbReference type="EMBL" id="KAK8476855.1"/>
    </source>
</evidence>
<dbReference type="Proteomes" id="UP001396334">
    <property type="component" value="Unassembled WGS sequence"/>
</dbReference>
<dbReference type="InterPro" id="IPR007306">
    <property type="entry name" value="Rit1"/>
</dbReference>
<accession>A0ABR1ZA34</accession>
<keyword evidence="3" id="KW-1185">Reference proteome</keyword>
<proteinExistence type="predicted"/>